<dbReference type="EC" id="3.1.13.1" evidence="1"/>
<accession>A0ACC6PK24</accession>
<protein>
    <submittedName>
        <fullName evidence="1">Ribonuclease R</fullName>
        <ecNumber evidence="1">3.1.13.1</ecNumber>
    </submittedName>
</protein>
<dbReference type="EMBL" id="JBBKAR010000067">
    <property type="protein sequence ID" value="MEJ8307339.1"/>
    <property type="molecule type" value="Genomic_DNA"/>
</dbReference>
<gene>
    <name evidence="1" type="primary">rnr</name>
    <name evidence="1" type="ORF">WKI47_25830</name>
</gene>
<name>A0ACC6PK24_9BACL</name>
<organism evidence="1 2">
    <name type="scientific">Saccharibacillus sacchari</name>
    <dbReference type="NCBI Taxonomy" id="456493"/>
    <lineage>
        <taxon>Bacteria</taxon>
        <taxon>Bacillati</taxon>
        <taxon>Bacillota</taxon>
        <taxon>Bacilli</taxon>
        <taxon>Bacillales</taxon>
        <taxon>Paenibacillaceae</taxon>
        <taxon>Saccharibacillus</taxon>
    </lineage>
</organism>
<dbReference type="Proteomes" id="UP001380953">
    <property type="component" value="Unassembled WGS sequence"/>
</dbReference>
<comment type="caution">
    <text evidence="1">The sequence shown here is derived from an EMBL/GenBank/DDBJ whole genome shotgun (WGS) entry which is preliminary data.</text>
</comment>
<keyword evidence="1" id="KW-0378">Hydrolase</keyword>
<proteinExistence type="predicted"/>
<evidence type="ECO:0000313" key="1">
    <source>
        <dbReference type="EMBL" id="MEJ8307339.1"/>
    </source>
</evidence>
<keyword evidence="2" id="KW-1185">Reference proteome</keyword>
<evidence type="ECO:0000313" key="2">
    <source>
        <dbReference type="Proteomes" id="UP001380953"/>
    </source>
</evidence>
<sequence>MITQEMLLGFMREDAYKPMTYQELEQHFGIEDAETFREFMNMLNSLEEDGEVVLTRTQRYGVPERMDLLRGRLQTHAKGFGFLIPEDREHADVYINASDMLSAMNGDTVLIRIASRRSSNGRMEGEVVRIVKRAVTQIVGTYQDEESFGFVLPDDKRITRDIFIPAGRAGGAINGQKVVVRIISYPDGRAAAQGEVIEVLGYNSDPGVDILSIIRKHQLPESFPDEVIAEAEAAPESITEEEITSQGRRDLRGKQIVTIDGEDAKDLDDAVNVERLDNGHYVLGVHIADVGYYVPEGSALDQEAYNRGSSVYLVDRVIPMLPPRLSNGICSLNPRVDRLTLSCEMEFDASMNVVRYDIFKSVIKTVERMTYKNVRLILEEEDPELMERYGYLVDNFRTMRDLSLKLNARRMKRGAVDFDFEEAKVLLDDQGKAIDIVTRERSVAERLIEEFMLAANETVAEHFSKAKVPFLYRIHEDPDQEKLELFAAFAANLGHQVKGTRGGSIQPKELQSLLDDVQDTPEQKAISTLLLRSMKQAKYDSVNLGHFGLAAEYYTHFTSPIRRYPDLVIHRVIGEMAENGGKLTQQREEQLAARMSDYAQQSSIRERVAVDAERDTAQLKKAEYMMDKVGEVFDGVIGSVTSFGLFIELENTIEGLIHISNLTDDYYHYDESRLTLIGERTSRTFRIGDVVEIRVAKVSMEEHTIDFELVDMKKSNNRGGGGRRRDGGGSSDAFKRGPRGDKTGKEKFGKDKGKGKGKKKDKKKRPDVFRPNDSAGAAPAAGANAGSSESGSGSGQTSGKRKRKRKGGNAEVVGAAGALQAQTQSGEGGLPSGGRKRKGKKGTGEANVTSPTQSGGESGGRKRKGKRGESADGGWAFGGVAAGGQGSGNGGKAADQGGVAAAGQSGAKAGGGAAGKPARGKRKGGGIHIEAGPSGGDAFNGSPGEAGEWSNRPPGAAGGRKGRSSRAGGGNGGAAGKSGADNGRAPGKGAGRASSGGNSTDADGSREPGKGRFSFGSGTGGYGGETATFSRNGNERPKSGRPGGKGKPGKARG</sequence>
<reference evidence="1" key="1">
    <citation type="submission" date="2024-03" db="EMBL/GenBank/DDBJ databases">
        <title>Whole genome sequecning of epiphytes from Marcgravia umbellata leaves.</title>
        <authorList>
            <person name="Kumar G."/>
            <person name="Savka M.A."/>
        </authorList>
    </citation>
    <scope>NUCLEOTIDE SEQUENCE</scope>
    <source>
        <strain evidence="1">RIT_BL5</strain>
    </source>
</reference>